<organism evidence="3 4">
    <name type="scientific">Gymnopus androsaceus JB14</name>
    <dbReference type="NCBI Taxonomy" id="1447944"/>
    <lineage>
        <taxon>Eukaryota</taxon>
        <taxon>Fungi</taxon>
        <taxon>Dikarya</taxon>
        <taxon>Basidiomycota</taxon>
        <taxon>Agaricomycotina</taxon>
        <taxon>Agaricomycetes</taxon>
        <taxon>Agaricomycetidae</taxon>
        <taxon>Agaricales</taxon>
        <taxon>Marasmiineae</taxon>
        <taxon>Omphalotaceae</taxon>
        <taxon>Gymnopus</taxon>
    </lineage>
</organism>
<protein>
    <recommendedName>
        <fullName evidence="2">DUF6589 domain-containing protein</fullName>
    </recommendedName>
</protein>
<evidence type="ECO:0000313" key="3">
    <source>
        <dbReference type="EMBL" id="KAE9401180.1"/>
    </source>
</evidence>
<dbReference type="InterPro" id="IPR046496">
    <property type="entry name" value="DUF6589"/>
</dbReference>
<keyword evidence="4" id="KW-1185">Reference proteome</keyword>
<feature type="non-terminal residue" evidence="3">
    <location>
        <position position="901"/>
    </location>
</feature>
<dbReference type="EMBL" id="ML769449">
    <property type="protein sequence ID" value="KAE9401180.1"/>
    <property type="molecule type" value="Genomic_DNA"/>
</dbReference>
<sequence>MERIDCAIEFLLDKLGYSSVAEFFYTYIQPIPQRSTKSFSERHRNTTKAFLQGHTKVKPVEIVEQMYGHRYAYPSYRSKQVNERELAFSSNIQPSSIKYAWCSISSWATQLVGNWVCRSIGELVHDPADSDATSPAIPAWLVASANEQTRAKGVRMVTKEDMMSFRLSDHAELFKKRASLVWYLTECMAATQKKGILVIRKRRNPSLVQVAAIASFILCRNQYANGYLAMHMGIWHIACSSHVDVKHAASHLANSVHETTARRALATMADTSLGDLRAEVGKGQECGQVSYRFVLNNIQEFLRVWEGGLTLKNRLICGCACTAIGLDDVVDDAFNFADHFTRVLKNERAELTTSQLAENINWTQIRGVQSMHVLRALFSFIPSLKFMEPKTSELLRTTYAIHCMREGRKTRVAPLGTNSEHEIEMEGMKRALHDFFGQSGVKPEYASSLISWVGGDGGSVLAIDRAKKLTAMLYDPDDPESDYKNLHNVLPTIGIWHEQATAQNTIAENHYGPAVTDDPLALSRSAACAGFKRPTNFKDCSNYYNLSRSMITFWEAQVLDCWRLELGLDHWTKLQTHFEDLAVKDQIPEFSWFLEKSERIVNCYMSFEVYEQALSKKANDSAPDEYRFPTGDPYTAPITSVAEPIADPSKSGKSKEKRPTAHEEKVGFDRDRVLANSILFKTEYSFWIEAAYAIAEGDIGRVWEIMKIFIFIFAGGGNNNYVNLLIEMYCLFQYESSKDLKDAIWNNWLVNVTGELGKWIPNDLLQEHYNRWLEDIIKKRGGNFDDDFLRKVISPNIEFFPCFKEELEVALELFKRTKLHISRHLRDEYKQLLTMYGEELLHLFRVARSMGHAAVHLFDHGFRRLAEAALKNLLDKHTKQVEVLWDVDTIRQVATQTPPQS</sequence>
<dbReference type="OrthoDB" id="3019291at2759"/>
<evidence type="ECO:0000259" key="2">
    <source>
        <dbReference type="Pfam" id="PF20231"/>
    </source>
</evidence>
<dbReference type="Pfam" id="PF20231">
    <property type="entry name" value="DUF6589"/>
    <property type="match status" value="1"/>
</dbReference>
<proteinExistence type="predicted"/>
<accession>A0A6A4HTX2</accession>
<dbReference type="Proteomes" id="UP000799118">
    <property type="component" value="Unassembled WGS sequence"/>
</dbReference>
<feature type="domain" description="DUF6589" evidence="2">
    <location>
        <begin position="346"/>
        <end position="820"/>
    </location>
</feature>
<name>A0A6A4HTX2_9AGAR</name>
<dbReference type="AlphaFoldDB" id="A0A6A4HTX2"/>
<evidence type="ECO:0000313" key="4">
    <source>
        <dbReference type="Proteomes" id="UP000799118"/>
    </source>
</evidence>
<reference evidence="3" key="1">
    <citation type="journal article" date="2019" name="Environ. Microbiol.">
        <title>Fungal ecological strategies reflected in gene transcription - a case study of two litter decomposers.</title>
        <authorList>
            <person name="Barbi F."/>
            <person name="Kohler A."/>
            <person name="Barry K."/>
            <person name="Baskaran P."/>
            <person name="Daum C."/>
            <person name="Fauchery L."/>
            <person name="Ihrmark K."/>
            <person name="Kuo A."/>
            <person name="LaButti K."/>
            <person name="Lipzen A."/>
            <person name="Morin E."/>
            <person name="Grigoriev I.V."/>
            <person name="Henrissat B."/>
            <person name="Lindahl B."/>
            <person name="Martin F."/>
        </authorList>
    </citation>
    <scope>NUCLEOTIDE SEQUENCE</scope>
    <source>
        <strain evidence="3">JB14</strain>
    </source>
</reference>
<gene>
    <name evidence="3" type="ORF">BT96DRAFT_818314</name>
</gene>
<feature type="region of interest" description="Disordered" evidence="1">
    <location>
        <begin position="644"/>
        <end position="663"/>
    </location>
</feature>
<evidence type="ECO:0000256" key="1">
    <source>
        <dbReference type="SAM" id="MobiDB-lite"/>
    </source>
</evidence>
<feature type="compositionally biased region" description="Basic and acidic residues" evidence="1">
    <location>
        <begin position="653"/>
        <end position="663"/>
    </location>
</feature>